<feature type="transmembrane region" description="Helical" evidence="1">
    <location>
        <begin position="287"/>
        <end position="311"/>
    </location>
</feature>
<evidence type="ECO:0000313" key="2">
    <source>
        <dbReference type="EMBL" id="CAI5450662.1"/>
    </source>
</evidence>
<gene>
    <name evidence="2" type="ORF">CAMP_LOCUS13299</name>
</gene>
<dbReference type="PANTHER" id="PTHR22718">
    <property type="entry name" value="SERPENTINE RECEPTOR, CLASS X"/>
    <property type="match status" value="1"/>
</dbReference>
<evidence type="ECO:0000256" key="1">
    <source>
        <dbReference type="SAM" id="Phobius"/>
    </source>
</evidence>
<accession>A0A9P1ISZ2</accession>
<feature type="transmembrane region" description="Helical" evidence="1">
    <location>
        <begin position="82"/>
        <end position="102"/>
    </location>
</feature>
<name>A0A9P1ISZ2_9PELO</name>
<feature type="transmembrane region" description="Helical" evidence="1">
    <location>
        <begin position="216"/>
        <end position="235"/>
    </location>
</feature>
<feature type="transmembrane region" description="Helical" evidence="1">
    <location>
        <begin position="129"/>
        <end position="151"/>
    </location>
</feature>
<organism evidence="2 3">
    <name type="scientific">Caenorhabditis angaria</name>
    <dbReference type="NCBI Taxonomy" id="860376"/>
    <lineage>
        <taxon>Eukaryota</taxon>
        <taxon>Metazoa</taxon>
        <taxon>Ecdysozoa</taxon>
        <taxon>Nematoda</taxon>
        <taxon>Chromadorea</taxon>
        <taxon>Rhabditida</taxon>
        <taxon>Rhabditina</taxon>
        <taxon>Rhabditomorpha</taxon>
        <taxon>Rhabditoidea</taxon>
        <taxon>Rhabditidae</taxon>
        <taxon>Peloderinae</taxon>
        <taxon>Caenorhabditis</taxon>
    </lineage>
</organism>
<dbReference type="Proteomes" id="UP001152747">
    <property type="component" value="Unassembled WGS sequence"/>
</dbReference>
<keyword evidence="1" id="KW-0472">Membrane</keyword>
<comment type="caution">
    <text evidence="2">The sequence shown here is derived from an EMBL/GenBank/DDBJ whole genome shotgun (WGS) entry which is preliminary data.</text>
</comment>
<dbReference type="OrthoDB" id="5871355at2759"/>
<dbReference type="AlphaFoldDB" id="A0A9P1ISZ2"/>
<protein>
    <recommendedName>
        <fullName evidence="4">Serpentine receptor class gamma</fullName>
    </recommendedName>
</protein>
<dbReference type="PANTHER" id="PTHR22718:SF36">
    <property type="entry name" value="G_PROTEIN_RECEP_F1_2 DOMAIN-CONTAINING PROTEIN-RELATED"/>
    <property type="match status" value="1"/>
</dbReference>
<feature type="transmembrane region" description="Helical" evidence="1">
    <location>
        <begin position="255"/>
        <end position="275"/>
    </location>
</feature>
<keyword evidence="3" id="KW-1185">Reference proteome</keyword>
<keyword evidence="1" id="KW-0812">Transmembrane</keyword>
<dbReference type="Gene3D" id="1.20.1070.10">
    <property type="entry name" value="Rhodopsin 7-helix transmembrane proteins"/>
    <property type="match status" value="1"/>
</dbReference>
<evidence type="ECO:0000313" key="3">
    <source>
        <dbReference type="Proteomes" id="UP001152747"/>
    </source>
</evidence>
<evidence type="ECO:0008006" key="4">
    <source>
        <dbReference type="Google" id="ProtNLM"/>
    </source>
</evidence>
<keyword evidence="1" id="KW-1133">Transmembrane helix</keyword>
<feature type="transmembrane region" description="Helical" evidence="1">
    <location>
        <begin position="163"/>
        <end position="184"/>
    </location>
</feature>
<dbReference type="EMBL" id="CANHGI010000005">
    <property type="protein sequence ID" value="CAI5450662.1"/>
    <property type="molecule type" value="Genomic_DNA"/>
</dbReference>
<feature type="transmembrane region" description="Helical" evidence="1">
    <location>
        <begin position="50"/>
        <end position="70"/>
    </location>
</feature>
<sequence length="336" mass="38862">MVAPTYNISIFPYFPTFTGGQPVPDCQKDPNLCKYIPWTFDGIEIFQFNFLAPFCMTIFDFLVQFINLNVLLKKGYLKNGPFFKILFIMSISIIIRCLHNVVNYSGAAIYRDDTAAYAIHMRNAVYSDFFFSFFLFTLIFLMSLNRCLCFISKYWNDLIFEGYSYLIAVLISFSISILATIISIRSSKIKRVFYYDAGFIDFSENSDGYQTMIGRIFYIFPFGSTICYIILFRFLRKQSNMVFSRNAEQKIFAQLLVTVLFYGIICISFETITILESVIDIDNLMFLISLLGIINYLPEIALPLMFLVSILDFRKKTMKIEVSTVASNSVQRHSAC</sequence>
<proteinExistence type="predicted"/>
<reference evidence="2" key="1">
    <citation type="submission" date="2022-11" db="EMBL/GenBank/DDBJ databases">
        <authorList>
            <person name="Kikuchi T."/>
        </authorList>
    </citation>
    <scope>NUCLEOTIDE SEQUENCE</scope>
    <source>
        <strain evidence="2">PS1010</strain>
    </source>
</reference>